<dbReference type="SUPFAM" id="SSF88659">
    <property type="entry name" value="Sigma3 and sigma4 domains of RNA polymerase sigma factors"/>
    <property type="match status" value="1"/>
</dbReference>
<evidence type="ECO:0000313" key="5">
    <source>
        <dbReference type="EMBL" id="QDU21948.1"/>
    </source>
</evidence>
<evidence type="ECO:0000313" key="6">
    <source>
        <dbReference type="Proteomes" id="UP000319576"/>
    </source>
</evidence>
<dbReference type="GO" id="GO:0016987">
    <property type="term" value="F:sigma factor activity"/>
    <property type="evidence" value="ECO:0007669"/>
    <property type="project" value="UniProtKB-KW"/>
</dbReference>
<reference evidence="5 6" key="1">
    <citation type="submission" date="2019-02" db="EMBL/GenBank/DDBJ databases">
        <title>Deep-cultivation of Planctomycetes and their phenomic and genomic characterization uncovers novel biology.</title>
        <authorList>
            <person name="Wiegand S."/>
            <person name="Jogler M."/>
            <person name="Boedeker C."/>
            <person name="Pinto D."/>
            <person name="Vollmers J."/>
            <person name="Rivas-Marin E."/>
            <person name="Kohn T."/>
            <person name="Peeters S.H."/>
            <person name="Heuer A."/>
            <person name="Rast P."/>
            <person name="Oberbeckmann S."/>
            <person name="Bunk B."/>
            <person name="Jeske O."/>
            <person name="Meyerdierks A."/>
            <person name="Storesund J.E."/>
            <person name="Kallscheuer N."/>
            <person name="Luecker S."/>
            <person name="Lage O.M."/>
            <person name="Pohl T."/>
            <person name="Merkel B.J."/>
            <person name="Hornburger P."/>
            <person name="Mueller R.-W."/>
            <person name="Bruemmer F."/>
            <person name="Labrenz M."/>
            <person name="Spormann A.M."/>
            <person name="Op den Camp H."/>
            <person name="Overmann J."/>
            <person name="Amann R."/>
            <person name="Jetten M.S.M."/>
            <person name="Mascher T."/>
            <person name="Medema M.H."/>
            <person name="Devos D.P."/>
            <person name="Kaster A.-K."/>
            <person name="Ovreas L."/>
            <person name="Rohde M."/>
            <person name="Galperin M.Y."/>
            <person name="Jogler C."/>
        </authorList>
    </citation>
    <scope>NUCLEOTIDE SEQUENCE [LARGE SCALE GENOMIC DNA]</scope>
    <source>
        <strain evidence="5 6">ETA_A1</strain>
    </source>
</reference>
<dbReference type="InterPro" id="IPR014284">
    <property type="entry name" value="RNA_pol_sigma-70_dom"/>
</dbReference>
<gene>
    <name evidence="5" type="ORF">ETAA1_39220</name>
</gene>
<dbReference type="InterPro" id="IPR011517">
    <property type="entry name" value="RNA_pol_sigma70_ECF-like"/>
</dbReference>
<feature type="domain" description="RNA polymerase sigma-70 ECF-like HTH" evidence="4">
    <location>
        <begin position="1"/>
        <end position="182"/>
    </location>
</feature>
<protein>
    <submittedName>
        <fullName evidence="5">ECF sigma factor</fullName>
    </submittedName>
</protein>
<dbReference type="PANTHER" id="PTHR43133">
    <property type="entry name" value="RNA POLYMERASE ECF-TYPE SIGMA FACTO"/>
    <property type="match status" value="1"/>
</dbReference>
<dbReference type="NCBIfam" id="TIGR02937">
    <property type="entry name" value="sigma70-ECF"/>
    <property type="match status" value="1"/>
</dbReference>
<evidence type="ECO:0000256" key="3">
    <source>
        <dbReference type="ARBA" id="ARBA00023163"/>
    </source>
</evidence>
<evidence type="ECO:0000256" key="2">
    <source>
        <dbReference type="ARBA" id="ARBA00023082"/>
    </source>
</evidence>
<dbReference type="EMBL" id="CP036273">
    <property type="protein sequence ID" value="QDU21948.1"/>
    <property type="molecule type" value="Genomic_DNA"/>
</dbReference>
<dbReference type="KEGG" id="uli:ETAA1_39220"/>
<dbReference type="InterPro" id="IPR053812">
    <property type="entry name" value="HTH_Sigma70_ECF-like"/>
</dbReference>
<dbReference type="InterPro" id="IPR039425">
    <property type="entry name" value="RNA_pol_sigma-70-like"/>
</dbReference>
<dbReference type="GO" id="GO:0006352">
    <property type="term" value="P:DNA-templated transcription initiation"/>
    <property type="evidence" value="ECO:0007669"/>
    <property type="project" value="InterPro"/>
</dbReference>
<dbReference type="Gene3D" id="1.10.10.10">
    <property type="entry name" value="Winged helix-like DNA-binding domain superfamily/Winged helix DNA-binding domain"/>
    <property type="match status" value="1"/>
</dbReference>
<keyword evidence="3" id="KW-0804">Transcription</keyword>
<evidence type="ECO:0000256" key="1">
    <source>
        <dbReference type="ARBA" id="ARBA00023015"/>
    </source>
</evidence>
<dbReference type="InterPro" id="IPR013324">
    <property type="entry name" value="RNA_pol_sigma_r3/r4-like"/>
</dbReference>
<evidence type="ECO:0000259" key="4">
    <source>
        <dbReference type="Pfam" id="PF07638"/>
    </source>
</evidence>
<dbReference type="Pfam" id="PF07638">
    <property type="entry name" value="Sigma70_ECF"/>
    <property type="match status" value="1"/>
</dbReference>
<sequence length="188" mass="20204">MSDVTRLLDAAAAGDRRAAGDLLPLVYDELRKLAAARMAAESPDHTLQPTALVHEAYLRLVGPADALRWDNRGHFFAAAAEAMRRILVEAARRKGAEKHGGDRRRVELTDVPAAPEVDGDRLLALDAALTRLAAEDPVAARVVELRHFAGVSVEDAAAALGLSRATAYRHWTYARAWLKDAVAGADPG</sequence>
<accession>A0A517XWS3</accession>
<proteinExistence type="predicted"/>
<dbReference type="Proteomes" id="UP000319576">
    <property type="component" value="Chromosome"/>
</dbReference>
<organism evidence="5 6">
    <name type="scientific">Urbifossiella limnaea</name>
    <dbReference type="NCBI Taxonomy" id="2528023"/>
    <lineage>
        <taxon>Bacteria</taxon>
        <taxon>Pseudomonadati</taxon>
        <taxon>Planctomycetota</taxon>
        <taxon>Planctomycetia</taxon>
        <taxon>Gemmatales</taxon>
        <taxon>Gemmataceae</taxon>
        <taxon>Urbifossiella</taxon>
    </lineage>
</organism>
<dbReference type="InterPro" id="IPR036388">
    <property type="entry name" value="WH-like_DNA-bd_sf"/>
</dbReference>
<dbReference type="RefSeq" id="WP_145241277.1">
    <property type="nucleotide sequence ID" value="NZ_CP036273.1"/>
</dbReference>
<dbReference type="PANTHER" id="PTHR43133:SF39">
    <property type="entry name" value="SIMILAR TO RNA POLYMERASE SIGMA-E FACTOR"/>
    <property type="match status" value="1"/>
</dbReference>
<dbReference type="NCBIfam" id="TIGR02999">
    <property type="entry name" value="Sig-70_X6"/>
    <property type="match status" value="1"/>
</dbReference>
<keyword evidence="6" id="KW-1185">Reference proteome</keyword>
<name>A0A517XWS3_9BACT</name>
<dbReference type="OrthoDB" id="278371at2"/>
<dbReference type="AlphaFoldDB" id="A0A517XWS3"/>
<keyword evidence="1" id="KW-0805">Transcription regulation</keyword>
<keyword evidence="2" id="KW-0731">Sigma factor</keyword>